<dbReference type="PANTHER" id="PTHR31011:SF2">
    <property type="entry name" value="PROTEIN STB2-RELATED"/>
    <property type="match status" value="1"/>
</dbReference>
<evidence type="ECO:0000259" key="2">
    <source>
        <dbReference type="Pfam" id="PF25995"/>
    </source>
</evidence>
<dbReference type="Proteomes" id="UP001377567">
    <property type="component" value="Unassembled WGS sequence"/>
</dbReference>
<proteinExistence type="predicted"/>
<reference evidence="3 4" key="1">
    <citation type="journal article" date="2023" name="Elife">
        <title>Identification of key yeast species and microbe-microbe interactions impacting larval growth of Drosophila in the wild.</title>
        <authorList>
            <person name="Mure A."/>
            <person name="Sugiura Y."/>
            <person name="Maeda R."/>
            <person name="Honda K."/>
            <person name="Sakurai N."/>
            <person name="Takahashi Y."/>
            <person name="Watada M."/>
            <person name="Katoh T."/>
            <person name="Gotoh A."/>
            <person name="Gotoh Y."/>
            <person name="Taniguchi I."/>
            <person name="Nakamura K."/>
            <person name="Hayashi T."/>
            <person name="Katayama T."/>
            <person name="Uemura T."/>
            <person name="Hattori Y."/>
        </authorList>
    </citation>
    <scope>NUCLEOTIDE SEQUENCE [LARGE SCALE GENOMIC DNA]</scope>
    <source>
        <strain evidence="3 4">KH-74</strain>
    </source>
</reference>
<dbReference type="InterPro" id="IPR059025">
    <property type="entry name" value="STB6_N"/>
</dbReference>
<comment type="caution">
    <text evidence="3">The sequence shown here is derived from an EMBL/GenBank/DDBJ whole genome shotgun (WGS) entry which is preliminary data.</text>
</comment>
<dbReference type="AlphaFoldDB" id="A0AAV5S334"/>
<organism evidence="3 4">
    <name type="scientific">Maudiozyma humilis</name>
    <name type="common">Sour dough yeast</name>
    <name type="synonym">Kazachstania humilis</name>
    <dbReference type="NCBI Taxonomy" id="51915"/>
    <lineage>
        <taxon>Eukaryota</taxon>
        <taxon>Fungi</taxon>
        <taxon>Dikarya</taxon>
        <taxon>Ascomycota</taxon>
        <taxon>Saccharomycotina</taxon>
        <taxon>Saccharomycetes</taxon>
        <taxon>Saccharomycetales</taxon>
        <taxon>Saccharomycetaceae</taxon>
        <taxon>Maudiozyma</taxon>
    </lineage>
</organism>
<evidence type="ECO:0000313" key="3">
    <source>
        <dbReference type="EMBL" id="GMM57431.1"/>
    </source>
</evidence>
<evidence type="ECO:0000313" key="4">
    <source>
        <dbReference type="Proteomes" id="UP001377567"/>
    </source>
</evidence>
<name>A0AAV5S334_MAUHU</name>
<dbReference type="EMBL" id="BTGD01000013">
    <property type="protein sequence ID" value="GMM57431.1"/>
    <property type="molecule type" value="Genomic_DNA"/>
</dbReference>
<dbReference type="PANTHER" id="PTHR31011">
    <property type="entry name" value="PROTEIN STB2-RELATED"/>
    <property type="match status" value="1"/>
</dbReference>
<dbReference type="GO" id="GO:0070822">
    <property type="term" value="C:Sin3-type complex"/>
    <property type="evidence" value="ECO:0007669"/>
    <property type="project" value="TreeGrafter"/>
</dbReference>
<evidence type="ECO:0000256" key="1">
    <source>
        <dbReference type="SAM" id="MobiDB-lite"/>
    </source>
</evidence>
<feature type="region of interest" description="Disordered" evidence="1">
    <location>
        <begin position="194"/>
        <end position="239"/>
    </location>
</feature>
<feature type="compositionally biased region" description="Gly residues" evidence="1">
    <location>
        <begin position="223"/>
        <end position="234"/>
    </location>
</feature>
<sequence length="866" mass="97759">MNSQLDASHRRQGIDVASFIFTDIKALYDLNLTSYIDLAYAEISVVGYELYLVEQWVAARRMSSVIASFTGNSQDTVRAVQVILPRDPALWPGKLSQYHAELKSIAQPRIMPDGHSTMYVTNLSGIPSSLNILHIETGDMRTVWPYFKVNYDLKMLHCAGRSSLLLSYPATSAVEKFLQLYKFQIHTRKGSAGGNGGVLLDSSAKSNSSHSDESAQNDDGNRGNAGSGSGGGAGAASSGPKYLSIAADTNQPDNYQPNKPPARGVLAQNNEAVAIAQPSYDIVYMVELVQISLRYFNSYKGPVDGLLCKTSNDAIEDWWGRYGTLYLGIDKPRNEPAMGPTAVAGILSLVLACYFKLSLEDCMNSRDPFDSNEFHDGVALFQKKYNLDQKYRSPQQQSYSQHGPGIVRGCLDLCTLAKLFEVTEKYSNHDLLKFKKLLKSRVLDLTGKGNPITLSHEILTADLETLVSNIHGGSLGLLWKGKGRSRTILNCDNTMSNFCNYTFQRGNPTQAINEQNERTKRRIMQEAEQKKRKRKTYKFDPNMFVESRRLPPDLNEADMESDTSSDSETKSNHTVSSMFCNYDKSRYSTDIDINKWHFDEYKRRNSLPRINDGTTVDIMPDPLSDKLKARRLYRSNSFSTVSNVVDRWQLPFDASVVRIARNLRRLETELANQKTLDDMEDSKFAPHSDQVDNRDAEEQFLVIKARLQDSHDKYANQSIKFERKANVLENKQRLLYTEINEINSLTSKLKYDVRLLEFRMRDVEDSINHFDKKINSVKKALIAQNGDVADALECVTDERKFDGCLETMMCNKDLCYKGLSVKLMDPNLFAELKKNIMSWVSYLFSSFSTTGNDYKSIQAKTSTSEF</sequence>
<dbReference type="InterPro" id="IPR038919">
    <property type="entry name" value="STB2/STB2"/>
</dbReference>
<accession>A0AAV5S334</accession>
<protein>
    <recommendedName>
        <fullName evidence="2">STB6-like N-terminal domain-containing protein</fullName>
    </recommendedName>
</protein>
<dbReference type="Pfam" id="PF25995">
    <property type="entry name" value="STB6_N"/>
    <property type="match status" value="1"/>
</dbReference>
<feature type="region of interest" description="Disordered" evidence="1">
    <location>
        <begin position="548"/>
        <end position="574"/>
    </location>
</feature>
<gene>
    <name evidence="3" type="ORF">DAKH74_040470</name>
</gene>
<feature type="domain" description="STB6-like N-terminal" evidence="2">
    <location>
        <begin position="18"/>
        <end position="156"/>
    </location>
</feature>
<feature type="compositionally biased region" description="Acidic residues" evidence="1">
    <location>
        <begin position="555"/>
        <end position="565"/>
    </location>
</feature>
<keyword evidence="4" id="KW-1185">Reference proteome</keyword>